<dbReference type="AlphaFoldDB" id="A0A1M5YAU0"/>
<gene>
    <name evidence="1" type="ORF">DSM01_1360</name>
    <name evidence="2" type="ORF">SAMN04487999_2069</name>
</gene>
<evidence type="ECO:0000313" key="2">
    <source>
        <dbReference type="EMBL" id="SHI09157.1"/>
    </source>
</evidence>
<name>A0A1M5YAU0_9FLAO</name>
<keyword evidence="4" id="KW-1185">Reference proteome</keyword>
<evidence type="ECO:0000313" key="1">
    <source>
        <dbReference type="EMBL" id="RXG30609.1"/>
    </source>
</evidence>
<protein>
    <recommendedName>
        <fullName evidence="5">GLPGLI family protein</fullName>
    </recommendedName>
</protein>
<evidence type="ECO:0008006" key="5">
    <source>
        <dbReference type="Google" id="ProtNLM"/>
    </source>
</evidence>
<organism evidence="2 3">
    <name type="scientific">Leeuwenhoekiella palythoae</name>
    <dbReference type="NCBI Taxonomy" id="573501"/>
    <lineage>
        <taxon>Bacteria</taxon>
        <taxon>Pseudomonadati</taxon>
        <taxon>Bacteroidota</taxon>
        <taxon>Flavobacteriia</taxon>
        <taxon>Flavobacteriales</taxon>
        <taxon>Flavobacteriaceae</taxon>
        <taxon>Leeuwenhoekiella</taxon>
    </lineage>
</organism>
<accession>A0A1M5YAU0</accession>
<dbReference type="EMBL" id="QOVN01000002">
    <property type="protein sequence ID" value="RXG30609.1"/>
    <property type="molecule type" value="Genomic_DNA"/>
</dbReference>
<reference evidence="2" key="2">
    <citation type="submission" date="2016-11" db="EMBL/GenBank/DDBJ databases">
        <authorList>
            <person name="Jaros S."/>
            <person name="Januszkiewicz K."/>
            <person name="Wedrychowicz H."/>
        </authorList>
    </citation>
    <scope>NUCLEOTIDE SEQUENCE [LARGE SCALE GENOMIC DNA]</scope>
    <source>
        <strain evidence="2">DSM 19859</strain>
    </source>
</reference>
<sequence>MHYTLFFLLLCTGLCFGQKAYTFDYRLEYQQTFFKDSIPIKNRAFYTQDSIATVTYLTNSKDNSYHTVLTAPDSLHYLLNFKDENGLQFVVSFLKAEFDQAIAIKIPCKFVRSYRNAYTYQTKHYDFSRAKDTLIDGLQYQYYTLAANNPRRAKKKKTGTLLYIIAPKTSFHLPLLTQATAFEEWKATQNLPNRIFYRKYFIDYYDRKDTQWQLLNYQNINLKLSIEAACDYTEGLR</sequence>
<dbReference type="OrthoDB" id="1430565at2"/>
<evidence type="ECO:0000313" key="4">
    <source>
        <dbReference type="Proteomes" id="UP000290037"/>
    </source>
</evidence>
<dbReference type="RefSeq" id="WP_128755682.1">
    <property type="nucleotide sequence ID" value="NZ_FQXT01000003.1"/>
</dbReference>
<dbReference type="Proteomes" id="UP000290037">
    <property type="component" value="Unassembled WGS sequence"/>
</dbReference>
<reference evidence="3" key="1">
    <citation type="submission" date="2016-11" db="EMBL/GenBank/DDBJ databases">
        <authorList>
            <person name="Varghese N."/>
            <person name="Submissions S."/>
        </authorList>
    </citation>
    <scope>NUCLEOTIDE SEQUENCE [LARGE SCALE GENOMIC DNA]</scope>
    <source>
        <strain evidence="3">DSM 19859</strain>
    </source>
</reference>
<dbReference type="Proteomes" id="UP000184240">
    <property type="component" value="Unassembled WGS sequence"/>
</dbReference>
<evidence type="ECO:0000313" key="3">
    <source>
        <dbReference type="Proteomes" id="UP000184240"/>
    </source>
</evidence>
<reference evidence="1 4" key="3">
    <citation type="submission" date="2018-07" db="EMBL/GenBank/DDBJ databases">
        <title>Leeuwenhoekiella genomics.</title>
        <authorList>
            <person name="Tahon G."/>
            <person name="Willems A."/>
        </authorList>
    </citation>
    <scope>NUCLEOTIDE SEQUENCE [LARGE SCALE GENOMIC DNA]</scope>
    <source>
        <strain evidence="1 4">LMG 24856</strain>
    </source>
</reference>
<dbReference type="EMBL" id="FQXT01000003">
    <property type="protein sequence ID" value="SHI09157.1"/>
    <property type="molecule type" value="Genomic_DNA"/>
</dbReference>
<proteinExistence type="predicted"/>